<feature type="compositionally biased region" description="Polar residues" evidence="1">
    <location>
        <begin position="107"/>
        <end position="129"/>
    </location>
</feature>
<dbReference type="EMBL" id="JAACJJ010000001">
    <property type="protein sequence ID" value="KAF5330889.1"/>
    <property type="molecule type" value="Genomic_DNA"/>
</dbReference>
<feature type="region of interest" description="Disordered" evidence="1">
    <location>
        <begin position="107"/>
        <end position="140"/>
    </location>
</feature>
<dbReference type="Proteomes" id="UP000567179">
    <property type="component" value="Unassembled WGS sequence"/>
</dbReference>
<dbReference type="AlphaFoldDB" id="A0A8H5BWK7"/>
<gene>
    <name evidence="3" type="ORF">D9619_005638</name>
</gene>
<comment type="caution">
    <text evidence="3">The sequence shown here is derived from an EMBL/GenBank/DDBJ whole genome shotgun (WGS) entry which is preliminary data.</text>
</comment>
<feature type="transmembrane region" description="Helical" evidence="2">
    <location>
        <begin position="188"/>
        <end position="206"/>
    </location>
</feature>
<organism evidence="3 4">
    <name type="scientific">Psilocybe cf. subviscida</name>
    <dbReference type="NCBI Taxonomy" id="2480587"/>
    <lineage>
        <taxon>Eukaryota</taxon>
        <taxon>Fungi</taxon>
        <taxon>Dikarya</taxon>
        <taxon>Basidiomycota</taxon>
        <taxon>Agaricomycotina</taxon>
        <taxon>Agaricomycetes</taxon>
        <taxon>Agaricomycetidae</taxon>
        <taxon>Agaricales</taxon>
        <taxon>Agaricineae</taxon>
        <taxon>Strophariaceae</taxon>
        <taxon>Psilocybe</taxon>
    </lineage>
</organism>
<keyword evidence="2" id="KW-1133">Transmembrane helix</keyword>
<evidence type="ECO:0000313" key="3">
    <source>
        <dbReference type="EMBL" id="KAF5330889.1"/>
    </source>
</evidence>
<keyword evidence="2" id="KW-0472">Membrane</keyword>
<sequence>MTLLATTTHNSLAVWSALSAVLLALLAAVCAFFPRFLLFLAATANHHVSADDYTVLTPLESFLAVQLSLVLAALSLALILNRPNVLLHLPFSAHLHMLAVSCSSPMISTSRPLPNRPATTRSGNITSSRPAHASGILPSPESPEAVPTGALNYNPVTQATTTQPLLLPLSLAALLSALHAWNTQGVGALGLMVFAGSLTVGLWGMWEIVFAGPPSVSKTTGADKRTSAFLFGNKAAASSQKKSFRKGM</sequence>
<feature type="transmembrane region" description="Helical" evidence="2">
    <location>
        <begin position="87"/>
        <end position="107"/>
    </location>
</feature>
<evidence type="ECO:0000256" key="1">
    <source>
        <dbReference type="SAM" id="MobiDB-lite"/>
    </source>
</evidence>
<feature type="transmembrane region" description="Helical" evidence="2">
    <location>
        <begin position="62"/>
        <end position="80"/>
    </location>
</feature>
<keyword evidence="2" id="KW-0812">Transmembrane</keyword>
<feature type="transmembrane region" description="Helical" evidence="2">
    <location>
        <begin position="12"/>
        <end position="42"/>
    </location>
</feature>
<evidence type="ECO:0000313" key="4">
    <source>
        <dbReference type="Proteomes" id="UP000567179"/>
    </source>
</evidence>
<keyword evidence="4" id="KW-1185">Reference proteome</keyword>
<evidence type="ECO:0000256" key="2">
    <source>
        <dbReference type="SAM" id="Phobius"/>
    </source>
</evidence>
<reference evidence="3 4" key="1">
    <citation type="journal article" date="2020" name="ISME J.">
        <title>Uncovering the hidden diversity of litter-decomposition mechanisms in mushroom-forming fungi.</title>
        <authorList>
            <person name="Floudas D."/>
            <person name="Bentzer J."/>
            <person name="Ahren D."/>
            <person name="Johansson T."/>
            <person name="Persson P."/>
            <person name="Tunlid A."/>
        </authorList>
    </citation>
    <scope>NUCLEOTIDE SEQUENCE [LARGE SCALE GENOMIC DNA]</scope>
    <source>
        <strain evidence="3 4">CBS 101986</strain>
    </source>
</reference>
<proteinExistence type="predicted"/>
<accession>A0A8H5BWK7</accession>
<feature type="transmembrane region" description="Helical" evidence="2">
    <location>
        <begin position="165"/>
        <end position="181"/>
    </location>
</feature>
<protein>
    <submittedName>
        <fullName evidence="3">Uncharacterized protein</fullName>
    </submittedName>
</protein>
<name>A0A8H5BWK7_9AGAR</name>
<dbReference type="OrthoDB" id="2550114at2759"/>